<name>A0A0F8ZN94_9ZZZZ</name>
<organism evidence="1">
    <name type="scientific">marine sediment metagenome</name>
    <dbReference type="NCBI Taxonomy" id="412755"/>
    <lineage>
        <taxon>unclassified sequences</taxon>
        <taxon>metagenomes</taxon>
        <taxon>ecological metagenomes</taxon>
    </lineage>
</organism>
<proteinExistence type="predicted"/>
<dbReference type="EMBL" id="LAZR01050399">
    <property type="protein sequence ID" value="KKK87445.1"/>
    <property type="molecule type" value="Genomic_DNA"/>
</dbReference>
<protein>
    <submittedName>
        <fullName evidence="1">Uncharacterized protein</fullName>
    </submittedName>
</protein>
<comment type="caution">
    <text evidence="1">The sequence shown here is derived from an EMBL/GenBank/DDBJ whole genome shotgun (WGS) entry which is preliminary data.</text>
</comment>
<dbReference type="AlphaFoldDB" id="A0A0F8ZN94"/>
<reference evidence="1" key="1">
    <citation type="journal article" date="2015" name="Nature">
        <title>Complex archaea that bridge the gap between prokaryotes and eukaryotes.</title>
        <authorList>
            <person name="Spang A."/>
            <person name="Saw J.H."/>
            <person name="Jorgensen S.L."/>
            <person name="Zaremba-Niedzwiedzka K."/>
            <person name="Martijn J."/>
            <person name="Lind A.E."/>
            <person name="van Eijk R."/>
            <person name="Schleper C."/>
            <person name="Guy L."/>
            <person name="Ettema T.J."/>
        </authorList>
    </citation>
    <scope>NUCLEOTIDE SEQUENCE</scope>
</reference>
<evidence type="ECO:0000313" key="1">
    <source>
        <dbReference type="EMBL" id="KKK87445.1"/>
    </source>
</evidence>
<sequence>MCQVGLVAELNDRLGETVSSEHLRTLEGMVRKGYLIPRLIADLRGESTRHFASCDEPYMSSPTSSGELFHDRFRQREIVRQTYPETGETHTTKTQHEIVPDVAGATNTYVKKDVHQSNQ</sequence>
<gene>
    <name evidence="1" type="ORF">LCGC14_2753180</name>
</gene>
<accession>A0A0F8ZN94</accession>